<dbReference type="Pfam" id="PF13715">
    <property type="entry name" value="CarbopepD_reg_2"/>
    <property type="match status" value="1"/>
</dbReference>
<dbReference type="Gene3D" id="2.40.170.20">
    <property type="entry name" value="TonB-dependent receptor, beta-barrel domain"/>
    <property type="match status" value="1"/>
</dbReference>
<dbReference type="AlphaFoldDB" id="A0A1H4LQA4"/>
<gene>
    <name evidence="13" type="ORF">SAMN05192540_1386</name>
</gene>
<evidence type="ECO:0000256" key="3">
    <source>
        <dbReference type="ARBA" id="ARBA00022452"/>
    </source>
</evidence>
<evidence type="ECO:0000256" key="5">
    <source>
        <dbReference type="ARBA" id="ARBA00023077"/>
    </source>
</evidence>
<dbReference type="PROSITE" id="PS52016">
    <property type="entry name" value="TONB_DEPENDENT_REC_3"/>
    <property type="match status" value="1"/>
</dbReference>
<dbReference type="SUPFAM" id="SSF56935">
    <property type="entry name" value="Porins"/>
    <property type="match status" value="1"/>
</dbReference>
<sequence>MFKILFFACSILAFTTVNAQKATISGTISSNGFPEAYVNIYLKGTQIGAASDENGQYLLKNIPSGDYIIIASNIGFEQFRKSISVSEDEDQIVNIDLKPSTESLDDMVVTGTLKPVSRLESPVPVEVYTPTFFKKNPTPSIFEALQNINGVRPQINCNVCNTGDIHINGLEGPYTLVLIDGMPIVSGLGTVYGLSGIPNSLIEQVEVVKGPASTLYGSEAVGGLINIITKNNLSAPDFFADSFVTGWGEFNLDIGTKFNVGKKANVLLGANYFKYDNPIDNNGDNFTDLTLQDRISVFQKWNFERKDSRILSLAGRFFYEDRWGGELQWTPEFRGGDEIYGESIYTRRWEVLGKYQLPVEEQMMLSFSYNDHKQNSVYGDVPYLADQRIGFTQLTWDKNIGKHSLLAGTALRYNYYDDNTPATANTNGNEPDEVIIPSVFLQDEITFNKKHSLLLGGRYDYDNRHGNIFTPRAAYRFKFTENDIIRLNAGTGFRVVNLFTEDHAALTGSRDVIIAEELEPEESFNVNLNFLKKIYGDNGTFVSLDASVFYTYFQNVIIPDYDTNPNQIIYDNLDGKSISKGISANIDITMYNGLQFMIGGTLQNVSNTENGVTQRQILTESYSANWSVGYQIRPWNLKIDYTGNLYGPMRLPTLGESDPRRDFSPAWSIQNIQLSYDGIKNFEIYGGVKNLLDWTPNRGNPFIIARANDPFDKEVTFDANGNAVATPNNPNALTFDPSYVYGPNQGIRSFIGLRYTLN</sequence>
<dbReference type="Proteomes" id="UP000183038">
    <property type="component" value="Unassembled WGS sequence"/>
</dbReference>
<reference evidence="13 14" key="1">
    <citation type="submission" date="2016-10" db="EMBL/GenBank/DDBJ databases">
        <authorList>
            <person name="de Groot N.N."/>
        </authorList>
    </citation>
    <scope>NUCLEOTIDE SEQUENCE [LARGE SCALE GENOMIC DNA]</scope>
    <source>
        <strain evidence="13 14">MAR_2009_71</strain>
    </source>
</reference>
<dbReference type="OrthoDB" id="9760333at2"/>
<dbReference type="Pfam" id="PF07715">
    <property type="entry name" value="Plug"/>
    <property type="match status" value="1"/>
</dbReference>
<dbReference type="SUPFAM" id="SSF49464">
    <property type="entry name" value="Carboxypeptidase regulatory domain-like"/>
    <property type="match status" value="1"/>
</dbReference>
<feature type="signal peptide" evidence="10">
    <location>
        <begin position="1"/>
        <end position="19"/>
    </location>
</feature>
<organism evidence="13 14">
    <name type="scientific">Maribacter dokdonensis</name>
    <dbReference type="NCBI Taxonomy" id="320912"/>
    <lineage>
        <taxon>Bacteria</taxon>
        <taxon>Pseudomonadati</taxon>
        <taxon>Bacteroidota</taxon>
        <taxon>Flavobacteriia</taxon>
        <taxon>Flavobacteriales</taxon>
        <taxon>Flavobacteriaceae</taxon>
        <taxon>Maribacter</taxon>
    </lineage>
</organism>
<evidence type="ECO:0000256" key="8">
    <source>
        <dbReference type="PROSITE-ProRule" id="PRU01360"/>
    </source>
</evidence>
<dbReference type="InterPro" id="IPR037066">
    <property type="entry name" value="Plug_dom_sf"/>
</dbReference>
<dbReference type="Gene3D" id="2.60.40.1120">
    <property type="entry name" value="Carboxypeptidase-like, regulatory domain"/>
    <property type="match status" value="1"/>
</dbReference>
<evidence type="ECO:0000256" key="2">
    <source>
        <dbReference type="ARBA" id="ARBA00022448"/>
    </source>
</evidence>
<comment type="similarity">
    <text evidence="8 9">Belongs to the TonB-dependent receptor family.</text>
</comment>
<evidence type="ECO:0000256" key="10">
    <source>
        <dbReference type="SAM" id="SignalP"/>
    </source>
</evidence>
<name>A0A1H4LQA4_9FLAO</name>
<dbReference type="RefSeq" id="WP_074671240.1">
    <property type="nucleotide sequence ID" value="NZ_FNTB01000001.1"/>
</dbReference>
<comment type="subcellular location">
    <subcellularLocation>
        <location evidence="1 8">Cell outer membrane</location>
        <topology evidence="1 8">Multi-pass membrane protein</topology>
    </subcellularLocation>
</comment>
<dbReference type="PANTHER" id="PTHR30069:SF57">
    <property type="entry name" value="TONB-DEPENDENT RECEPTOR"/>
    <property type="match status" value="1"/>
</dbReference>
<evidence type="ECO:0000256" key="1">
    <source>
        <dbReference type="ARBA" id="ARBA00004571"/>
    </source>
</evidence>
<proteinExistence type="inferred from homology"/>
<evidence type="ECO:0000313" key="13">
    <source>
        <dbReference type="EMBL" id="SEB72817.1"/>
    </source>
</evidence>
<evidence type="ECO:0000259" key="11">
    <source>
        <dbReference type="Pfam" id="PF00593"/>
    </source>
</evidence>
<keyword evidence="10" id="KW-0732">Signal</keyword>
<keyword evidence="2 8" id="KW-0813">Transport</keyword>
<keyword evidence="7 8" id="KW-0998">Cell outer membrane</keyword>
<dbReference type="GO" id="GO:0009279">
    <property type="term" value="C:cell outer membrane"/>
    <property type="evidence" value="ECO:0007669"/>
    <property type="project" value="UniProtKB-SubCell"/>
</dbReference>
<dbReference type="InterPro" id="IPR000531">
    <property type="entry name" value="Beta-barrel_TonB"/>
</dbReference>
<dbReference type="PANTHER" id="PTHR30069">
    <property type="entry name" value="TONB-DEPENDENT OUTER MEMBRANE RECEPTOR"/>
    <property type="match status" value="1"/>
</dbReference>
<feature type="domain" description="TonB-dependent receptor-like beta-barrel" evidence="11">
    <location>
        <begin position="269"/>
        <end position="691"/>
    </location>
</feature>
<feature type="domain" description="TonB-dependent receptor plug" evidence="12">
    <location>
        <begin position="119"/>
        <end position="223"/>
    </location>
</feature>
<keyword evidence="6 8" id="KW-0472">Membrane</keyword>
<feature type="chain" id="PRO_5010336409" evidence="10">
    <location>
        <begin position="20"/>
        <end position="758"/>
    </location>
</feature>
<evidence type="ECO:0000256" key="4">
    <source>
        <dbReference type="ARBA" id="ARBA00022692"/>
    </source>
</evidence>
<dbReference type="GO" id="GO:0015344">
    <property type="term" value="F:siderophore uptake transmembrane transporter activity"/>
    <property type="evidence" value="ECO:0007669"/>
    <property type="project" value="TreeGrafter"/>
</dbReference>
<dbReference type="InterPro" id="IPR008969">
    <property type="entry name" value="CarboxyPept-like_regulatory"/>
</dbReference>
<evidence type="ECO:0000313" key="14">
    <source>
        <dbReference type="Proteomes" id="UP000183038"/>
    </source>
</evidence>
<evidence type="ECO:0000256" key="9">
    <source>
        <dbReference type="RuleBase" id="RU003357"/>
    </source>
</evidence>
<protein>
    <submittedName>
        <fullName evidence="13">Outer membrane receptor for ferrienterochelin and colicins</fullName>
    </submittedName>
</protein>
<evidence type="ECO:0000256" key="6">
    <source>
        <dbReference type="ARBA" id="ARBA00023136"/>
    </source>
</evidence>
<keyword evidence="3 8" id="KW-1134">Transmembrane beta strand</keyword>
<accession>A0A1H4LQA4</accession>
<dbReference type="EMBL" id="FNTB01000001">
    <property type="protein sequence ID" value="SEB72817.1"/>
    <property type="molecule type" value="Genomic_DNA"/>
</dbReference>
<dbReference type="Gene3D" id="2.170.130.10">
    <property type="entry name" value="TonB-dependent receptor, plug domain"/>
    <property type="match status" value="1"/>
</dbReference>
<dbReference type="InterPro" id="IPR012910">
    <property type="entry name" value="Plug_dom"/>
</dbReference>
<evidence type="ECO:0000256" key="7">
    <source>
        <dbReference type="ARBA" id="ARBA00023237"/>
    </source>
</evidence>
<dbReference type="InterPro" id="IPR036942">
    <property type="entry name" value="Beta-barrel_TonB_sf"/>
</dbReference>
<keyword evidence="4 8" id="KW-0812">Transmembrane</keyword>
<dbReference type="GO" id="GO:0044718">
    <property type="term" value="P:siderophore transmembrane transport"/>
    <property type="evidence" value="ECO:0007669"/>
    <property type="project" value="TreeGrafter"/>
</dbReference>
<evidence type="ECO:0000259" key="12">
    <source>
        <dbReference type="Pfam" id="PF07715"/>
    </source>
</evidence>
<keyword evidence="5 9" id="KW-0798">TonB box</keyword>
<dbReference type="Pfam" id="PF00593">
    <property type="entry name" value="TonB_dep_Rec_b-barrel"/>
    <property type="match status" value="1"/>
</dbReference>
<dbReference type="InterPro" id="IPR039426">
    <property type="entry name" value="TonB-dep_rcpt-like"/>
</dbReference>
<keyword evidence="13" id="KW-0675">Receptor</keyword>